<evidence type="ECO:0000313" key="2">
    <source>
        <dbReference type="Proteomes" id="UP000005203"/>
    </source>
</evidence>
<dbReference type="RefSeq" id="XP_006564527.1">
    <property type="nucleotide sequence ID" value="XM_006564464.3"/>
</dbReference>
<accession>A0A8B6YZW4</accession>
<sequence length="113" mass="13202">MDRTSENFDRKFNFVLGEHKLRTPLDPEKLELRLEDRLAPIVRVTSRHPATSISELSVCFLRKCKEHCCVSRWIPLVFRRGNDGRGKGDRAVTTRCRYVYARQAYGSWAIISF</sequence>
<keyword evidence="2" id="KW-1185">Reference proteome</keyword>
<organism evidence="1">
    <name type="scientific">Apis mellifera</name>
    <name type="common">Honeybee</name>
    <dbReference type="NCBI Taxonomy" id="7460"/>
    <lineage>
        <taxon>Eukaryota</taxon>
        <taxon>Metazoa</taxon>
        <taxon>Ecdysozoa</taxon>
        <taxon>Arthropoda</taxon>
        <taxon>Hexapoda</taxon>
        <taxon>Insecta</taxon>
        <taxon>Pterygota</taxon>
        <taxon>Neoptera</taxon>
        <taxon>Endopterygota</taxon>
        <taxon>Hymenoptera</taxon>
        <taxon>Apocrita</taxon>
        <taxon>Aculeata</taxon>
        <taxon>Apoidea</taxon>
        <taxon>Anthophila</taxon>
        <taxon>Apidae</taxon>
        <taxon>Apis</taxon>
    </lineage>
</organism>
<protein>
    <submittedName>
        <fullName evidence="3 4">Uncharacterized protein LOC102654086</fullName>
    </submittedName>
</protein>
<reference evidence="1" key="1">
    <citation type="submission" date="2021-01" db="UniProtKB">
        <authorList>
            <consortium name="EnsemblMetazoa"/>
        </authorList>
    </citation>
    <scope>IDENTIFICATION</scope>
    <source>
        <strain evidence="1">DH4</strain>
    </source>
</reference>
<proteinExistence type="predicted"/>
<evidence type="ECO:0000313" key="4">
    <source>
        <dbReference type="RefSeq" id="XP_006564528.1"/>
    </source>
</evidence>
<dbReference type="Proteomes" id="UP000005203">
    <property type="component" value="Linkage group LG10"/>
</dbReference>
<dbReference type="EnsemblMetazoa" id="XM_006564465">
    <property type="protein sequence ID" value="XP_006564528"/>
    <property type="gene ID" value="LOC102654086"/>
</dbReference>
<dbReference type="GeneID" id="102654086"/>
<accession>A0A7M7LRL2</accession>
<gene>
    <name evidence="3 4" type="primary">LOC102654086</name>
</gene>
<evidence type="ECO:0000313" key="1">
    <source>
        <dbReference type="EnsemblMetazoa" id="XP_006564527"/>
    </source>
</evidence>
<accession>A0A7M7GSY3</accession>
<dbReference type="RefSeq" id="XP_006564528.1">
    <property type="nucleotide sequence ID" value="XM_006564465.3"/>
</dbReference>
<accession>A0A8B6YZX1</accession>
<evidence type="ECO:0000313" key="3">
    <source>
        <dbReference type="RefSeq" id="XP_006564527.1"/>
    </source>
</evidence>
<reference evidence="3 4" key="2">
    <citation type="submission" date="2025-04" db="UniProtKB">
        <authorList>
            <consortium name="RefSeq"/>
        </authorList>
    </citation>
    <scope>IDENTIFICATION</scope>
    <source>
        <strain evidence="3 4">DH4</strain>
        <tissue evidence="3 4">Whole body</tissue>
    </source>
</reference>
<dbReference type="AlphaFoldDB" id="A0A7M7GSY3"/>
<dbReference type="EnsemblMetazoa" id="XM_006564464">
    <property type="protein sequence ID" value="XP_006564527"/>
    <property type="gene ID" value="LOC102654086"/>
</dbReference>
<dbReference type="KEGG" id="ame:102654086"/>
<name>A0A7M7GSY3_APIME</name>